<evidence type="ECO:0000313" key="4">
    <source>
        <dbReference type="EMBL" id="MBB5890008.1"/>
    </source>
</evidence>
<dbReference type="GO" id="GO:0030151">
    <property type="term" value="F:molybdenum ion binding"/>
    <property type="evidence" value="ECO:0007669"/>
    <property type="project" value="InterPro"/>
</dbReference>
<dbReference type="GO" id="GO:0016491">
    <property type="term" value="F:oxidoreductase activity"/>
    <property type="evidence" value="ECO:0007669"/>
    <property type="project" value="InterPro"/>
</dbReference>
<feature type="domain" description="2Fe-2S ferredoxin-type" evidence="1">
    <location>
        <begin position="465"/>
        <end position="547"/>
    </location>
</feature>
<dbReference type="CDD" id="cd00207">
    <property type="entry name" value="fer2"/>
    <property type="match status" value="1"/>
</dbReference>
<dbReference type="PROSITE" id="PS51085">
    <property type="entry name" value="2FE2S_FER_2"/>
    <property type="match status" value="1"/>
</dbReference>
<dbReference type="Pfam" id="PF00111">
    <property type="entry name" value="Fer2"/>
    <property type="match status" value="1"/>
</dbReference>
<accession>A0A7W9KCC5</accession>
<dbReference type="InterPro" id="IPR012675">
    <property type="entry name" value="Beta-grasp_dom_sf"/>
</dbReference>
<evidence type="ECO:0000259" key="1">
    <source>
        <dbReference type="PROSITE" id="PS51085"/>
    </source>
</evidence>
<feature type="domain" description="MOSC" evidence="2">
    <location>
        <begin position="29"/>
        <end position="164"/>
    </location>
</feature>
<reference evidence="4 5" key="1">
    <citation type="submission" date="2020-08" db="EMBL/GenBank/DDBJ databases">
        <title>Sequencing the genomes of 1000 actinobacteria strains.</title>
        <authorList>
            <person name="Klenk H.-P."/>
        </authorList>
    </citation>
    <scope>NUCLEOTIDE SEQUENCE [LARGE SCALE GENOMIC DNA]</scope>
    <source>
        <strain evidence="4 5">DSM 43851</strain>
    </source>
</reference>
<gene>
    <name evidence="4" type="ORF">BJ998_001204</name>
</gene>
<dbReference type="PANTHER" id="PTHR30212:SF2">
    <property type="entry name" value="PROTEIN YIIM"/>
    <property type="match status" value="1"/>
</dbReference>
<name>A0A7W9KCC5_9PSEU</name>
<evidence type="ECO:0000313" key="5">
    <source>
        <dbReference type="Proteomes" id="UP000585638"/>
    </source>
</evidence>
<dbReference type="PROSITE" id="PS51384">
    <property type="entry name" value="FAD_FR"/>
    <property type="match status" value="1"/>
</dbReference>
<dbReference type="InterPro" id="IPR017938">
    <property type="entry name" value="Riboflavin_synthase-like_b-brl"/>
</dbReference>
<dbReference type="InterPro" id="IPR001041">
    <property type="entry name" value="2Fe-2S_ferredoxin-type"/>
</dbReference>
<dbReference type="Pfam" id="PF00175">
    <property type="entry name" value="NAD_binding_1"/>
    <property type="match status" value="1"/>
</dbReference>
<dbReference type="InterPro" id="IPR005163">
    <property type="entry name" value="Tri_helical_YiiM-like"/>
</dbReference>
<dbReference type="InterPro" id="IPR017927">
    <property type="entry name" value="FAD-bd_FR_type"/>
</dbReference>
<dbReference type="InterPro" id="IPR039261">
    <property type="entry name" value="FNR_nucleotide-bd"/>
</dbReference>
<protein>
    <submittedName>
        <fullName evidence="4">Ferredoxin-NADP reductase/MOSC domain-containing protein YiiM</fullName>
    </submittedName>
</protein>
<sequence>MPRLLSLNVGMPKDVPWQGRTVRTGIFKHPVEGPRMVRTLNIDGDGQGDLGGHGGEQRAVLVYQRQSYDYWRDELGRDDLEYGNFGENFTVDGLLDDEVHIGDRYRIGGAEFEVTQPRVTCFRVGMRLNEPEIPSLLVARHRPGFYLRVLTEGEVRAGDEIVRTAVGRHEMTVADIDALLYLPDRDVVRLRKAVDIPALSPGWQGSFRDLLEPKSPAVGGWPGFRPLRVTKIVPESTTIASIHLSAPDGSGLPRPKPGQFLTLRADSQVRSYSLSAVTAAGYRISVKRDGSVSTFLHTKLREGDTLDVAAPRGDFTLADNDSPVVLLSAGVGVTPVLAMLRALAGTKRQVWWLHTTRSAAEHAFAREVHDLLAGRPDAHEHVYYTSEGDRLNRTALASLSLPSNASAYLCGPAGFMADMTAALKDLGITDVHSELFGALPAINPGVVDAVRVPPHQPPGPVGAGPRVTFARSGITVPWRQDFGTLLEFAEACDVPTRWSCRTGVCHTCVTPVLSGDVQYQPDPLEPPAPGSALVCCSRPADDLVLDL</sequence>
<dbReference type="InterPro" id="IPR001433">
    <property type="entry name" value="OxRdtase_FAD/NAD-bd"/>
</dbReference>
<dbReference type="GO" id="GO:0051537">
    <property type="term" value="F:2 iron, 2 sulfur cluster binding"/>
    <property type="evidence" value="ECO:0007669"/>
    <property type="project" value="UniProtKB-KW"/>
</dbReference>
<dbReference type="AlphaFoldDB" id="A0A7W9KCC5"/>
<dbReference type="SUPFAM" id="SSF52343">
    <property type="entry name" value="Ferredoxin reductase-like, C-terminal NADP-linked domain"/>
    <property type="match status" value="1"/>
</dbReference>
<dbReference type="PROSITE" id="PS51340">
    <property type="entry name" value="MOSC"/>
    <property type="match status" value="1"/>
</dbReference>
<evidence type="ECO:0000259" key="2">
    <source>
        <dbReference type="PROSITE" id="PS51340"/>
    </source>
</evidence>
<dbReference type="SUPFAM" id="SSF50800">
    <property type="entry name" value="PK beta-barrel domain-like"/>
    <property type="match status" value="1"/>
</dbReference>
<dbReference type="Gene3D" id="3.40.50.80">
    <property type="entry name" value="Nucleotide-binding domain of ferredoxin-NADP reductase (FNR) module"/>
    <property type="match status" value="1"/>
</dbReference>
<comment type="caution">
    <text evidence="4">The sequence shown here is derived from an EMBL/GenBank/DDBJ whole genome shotgun (WGS) entry which is preliminary data.</text>
</comment>
<proteinExistence type="predicted"/>
<dbReference type="InterPro" id="IPR011037">
    <property type="entry name" value="Pyrv_Knase-like_insert_dom_sf"/>
</dbReference>
<dbReference type="InterPro" id="IPR052353">
    <property type="entry name" value="Benzoxazolinone_Detox_Enz"/>
</dbReference>
<dbReference type="GO" id="GO:0030170">
    <property type="term" value="F:pyridoxal phosphate binding"/>
    <property type="evidence" value="ECO:0007669"/>
    <property type="project" value="InterPro"/>
</dbReference>
<evidence type="ECO:0000259" key="3">
    <source>
        <dbReference type="PROSITE" id="PS51384"/>
    </source>
</evidence>
<dbReference type="Gene3D" id="3.10.20.30">
    <property type="match status" value="1"/>
</dbReference>
<dbReference type="InterPro" id="IPR036010">
    <property type="entry name" value="2Fe-2S_ferredoxin-like_sf"/>
</dbReference>
<dbReference type="Gene3D" id="2.40.30.10">
    <property type="entry name" value="Translation factors"/>
    <property type="match status" value="1"/>
</dbReference>
<dbReference type="PRINTS" id="PR00409">
    <property type="entry name" value="PHDIOXRDTASE"/>
</dbReference>
<dbReference type="EMBL" id="JACHIR010000001">
    <property type="protein sequence ID" value="MBB5890008.1"/>
    <property type="molecule type" value="Genomic_DNA"/>
</dbReference>
<dbReference type="Pfam" id="PF03473">
    <property type="entry name" value="MOSC"/>
    <property type="match status" value="1"/>
</dbReference>
<keyword evidence="5" id="KW-1185">Reference proteome</keyword>
<dbReference type="Proteomes" id="UP000585638">
    <property type="component" value="Unassembled WGS sequence"/>
</dbReference>
<organism evidence="4 5">
    <name type="scientific">Kutzneria kofuensis</name>
    <dbReference type="NCBI Taxonomy" id="103725"/>
    <lineage>
        <taxon>Bacteria</taxon>
        <taxon>Bacillati</taxon>
        <taxon>Actinomycetota</taxon>
        <taxon>Actinomycetes</taxon>
        <taxon>Pseudonocardiales</taxon>
        <taxon>Pseudonocardiaceae</taxon>
        <taxon>Kutzneria</taxon>
    </lineage>
</organism>
<dbReference type="Gene3D" id="2.40.33.20">
    <property type="entry name" value="PK beta-barrel domain-like"/>
    <property type="match status" value="1"/>
</dbReference>
<dbReference type="RefSeq" id="WP_184859213.1">
    <property type="nucleotide sequence ID" value="NZ_BAAAWY010000008.1"/>
</dbReference>
<feature type="domain" description="FAD-binding FR-type" evidence="3">
    <location>
        <begin position="222"/>
        <end position="318"/>
    </location>
</feature>
<dbReference type="SUPFAM" id="SSF63380">
    <property type="entry name" value="Riboflavin synthase domain-like"/>
    <property type="match status" value="1"/>
</dbReference>
<dbReference type="PANTHER" id="PTHR30212">
    <property type="entry name" value="PROTEIN YIIM"/>
    <property type="match status" value="1"/>
</dbReference>
<dbReference type="CDD" id="cd06184">
    <property type="entry name" value="flavohem_like_fad_nad_binding"/>
    <property type="match status" value="1"/>
</dbReference>
<dbReference type="InterPro" id="IPR005302">
    <property type="entry name" value="MoCF_Sase_C"/>
</dbReference>
<dbReference type="Pfam" id="PF03475">
    <property type="entry name" value="YiiM_3-alpha"/>
    <property type="match status" value="1"/>
</dbReference>
<dbReference type="SUPFAM" id="SSF54292">
    <property type="entry name" value="2Fe-2S ferredoxin-like"/>
    <property type="match status" value="1"/>
</dbReference>